<feature type="compositionally biased region" description="Basic and acidic residues" evidence="3">
    <location>
        <begin position="362"/>
        <end position="371"/>
    </location>
</feature>
<keyword evidence="1" id="KW-0597">Phosphoprotein</keyword>
<dbReference type="InterPro" id="IPR038808">
    <property type="entry name" value="MOS1-like"/>
</dbReference>
<evidence type="ECO:0000259" key="4">
    <source>
        <dbReference type="Pfam" id="PF07001"/>
    </source>
</evidence>
<feature type="compositionally biased region" description="Polar residues" evidence="3">
    <location>
        <begin position="236"/>
        <end position="252"/>
    </location>
</feature>
<feature type="compositionally biased region" description="Low complexity" evidence="3">
    <location>
        <begin position="128"/>
        <end position="141"/>
    </location>
</feature>
<evidence type="ECO:0000313" key="5">
    <source>
        <dbReference type="EMBL" id="KAJ8753595.1"/>
    </source>
</evidence>
<protein>
    <recommendedName>
        <fullName evidence="4">BAT2 N-terminal domain-containing protein</fullName>
    </recommendedName>
</protein>
<keyword evidence="6" id="KW-1185">Reference proteome</keyword>
<feature type="region of interest" description="Disordered" evidence="3">
    <location>
        <begin position="337"/>
        <end position="371"/>
    </location>
</feature>
<feature type="region of interest" description="Disordered" evidence="3">
    <location>
        <begin position="479"/>
        <end position="519"/>
    </location>
</feature>
<feature type="compositionally biased region" description="Polar residues" evidence="3">
    <location>
        <begin position="1167"/>
        <end position="1186"/>
    </location>
</feature>
<feature type="compositionally biased region" description="Polar residues" evidence="3">
    <location>
        <begin position="1365"/>
        <end position="1386"/>
    </location>
</feature>
<feature type="compositionally biased region" description="Polar residues" evidence="3">
    <location>
        <begin position="1242"/>
        <end position="1251"/>
    </location>
</feature>
<proteinExistence type="predicted"/>
<feature type="compositionally biased region" description="Polar residues" evidence="3">
    <location>
        <begin position="569"/>
        <end position="580"/>
    </location>
</feature>
<name>A0AAV8SMW9_9ROSI</name>
<feature type="region of interest" description="Disordered" evidence="3">
    <location>
        <begin position="427"/>
        <end position="465"/>
    </location>
</feature>
<dbReference type="InterPro" id="IPR009738">
    <property type="entry name" value="BAT2_N"/>
</dbReference>
<accession>A0AAV8SMW9</accession>
<dbReference type="EMBL" id="JAIWQS010000010">
    <property type="protein sequence ID" value="KAJ8753595.1"/>
    <property type="molecule type" value="Genomic_DNA"/>
</dbReference>
<evidence type="ECO:0000313" key="6">
    <source>
        <dbReference type="Proteomes" id="UP001159364"/>
    </source>
</evidence>
<feature type="region of interest" description="Disordered" evidence="3">
    <location>
        <begin position="935"/>
        <end position="954"/>
    </location>
</feature>
<organism evidence="5 6">
    <name type="scientific">Erythroxylum novogranatense</name>
    <dbReference type="NCBI Taxonomy" id="1862640"/>
    <lineage>
        <taxon>Eukaryota</taxon>
        <taxon>Viridiplantae</taxon>
        <taxon>Streptophyta</taxon>
        <taxon>Embryophyta</taxon>
        <taxon>Tracheophyta</taxon>
        <taxon>Spermatophyta</taxon>
        <taxon>Magnoliopsida</taxon>
        <taxon>eudicotyledons</taxon>
        <taxon>Gunneridae</taxon>
        <taxon>Pentapetalae</taxon>
        <taxon>rosids</taxon>
        <taxon>fabids</taxon>
        <taxon>Malpighiales</taxon>
        <taxon>Erythroxylaceae</taxon>
        <taxon>Erythroxylum</taxon>
    </lineage>
</organism>
<evidence type="ECO:0000256" key="2">
    <source>
        <dbReference type="SAM" id="Coils"/>
    </source>
</evidence>
<feature type="coiled-coil region" evidence="2">
    <location>
        <begin position="773"/>
        <end position="804"/>
    </location>
</feature>
<feature type="region of interest" description="Disordered" evidence="3">
    <location>
        <begin position="34"/>
        <end position="166"/>
    </location>
</feature>
<feature type="compositionally biased region" description="Polar residues" evidence="3">
    <location>
        <begin position="1340"/>
        <end position="1352"/>
    </location>
</feature>
<dbReference type="PANTHER" id="PTHR34805:SF1">
    <property type="entry name" value="PROTEIN MODIFIER OF SNC1 1"/>
    <property type="match status" value="1"/>
</dbReference>
<evidence type="ECO:0000256" key="3">
    <source>
        <dbReference type="SAM" id="MobiDB-lite"/>
    </source>
</evidence>
<feature type="compositionally biased region" description="Polar residues" evidence="3">
    <location>
        <begin position="85"/>
        <end position="107"/>
    </location>
</feature>
<dbReference type="Proteomes" id="UP001159364">
    <property type="component" value="Linkage Group LG10"/>
</dbReference>
<feature type="region of interest" description="Disordered" evidence="3">
    <location>
        <begin position="1163"/>
        <end position="1561"/>
    </location>
</feature>
<feature type="compositionally biased region" description="Basic residues" evidence="3">
    <location>
        <begin position="994"/>
        <end position="1005"/>
    </location>
</feature>
<feature type="compositionally biased region" description="Polar residues" evidence="3">
    <location>
        <begin position="937"/>
        <end position="952"/>
    </location>
</feature>
<feature type="compositionally biased region" description="Basic and acidic residues" evidence="3">
    <location>
        <begin position="1392"/>
        <end position="1403"/>
    </location>
</feature>
<dbReference type="PANTHER" id="PTHR34805">
    <property type="entry name" value="PROTEIN MODIFIER OF SNC1 1"/>
    <property type="match status" value="1"/>
</dbReference>
<feature type="domain" description="BAT2 N-terminal" evidence="4">
    <location>
        <begin position="15"/>
        <end position="139"/>
    </location>
</feature>
<dbReference type="Pfam" id="PF07001">
    <property type="entry name" value="BAT2_N"/>
    <property type="match status" value="1"/>
</dbReference>
<dbReference type="GO" id="GO:0040029">
    <property type="term" value="P:epigenetic regulation of gene expression"/>
    <property type="evidence" value="ECO:0007669"/>
    <property type="project" value="TreeGrafter"/>
</dbReference>
<gene>
    <name evidence="5" type="ORF">K2173_022836</name>
</gene>
<feature type="compositionally biased region" description="Polar residues" evidence="3">
    <location>
        <begin position="117"/>
        <end position="127"/>
    </location>
</feature>
<comment type="caution">
    <text evidence="5">The sequence shown here is derived from an EMBL/GenBank/DDBJ whole genome shotgun (WGS) entry which is preliminary data.</text>
</comment>
<feature type="compositionally biased region" description="Basic and acidic residues" evidence="3">
    <location>
        <begin position="557"/>
        <end position="568"/>
    </location>
</feature>
<feature type="compositionally biased region" description="Polar residues" evidence="3">
    <location>
        <begin position="1449"/>
        <end position="1458"/>
    </location>
</feature>
<feature type="compositionally biased region" description="Polar residues" evidence="3">
    <location>
        <begin position="1014"/>
        <end position="1035"/>
    </location>
</feature>
<feature type="compositionally biased region" description="Basic and acidic residues" evidence="3">
    <location>
        <begin position="1317"/>
        <end position="1337"/>
    </location>
</feature>
<feature type="compositionally biased region" description="Basic residues" evidence="3">
    <location>
        <begin position="1305"/>
        <end position="1316"/>
    </location>
</feature>
<reference evidence="5 6" key="1">
    <citation type="submission" date="2021-09" db="EMBL/GenBank/DDBJ databases">
        <title>Genomic insights and catalytic innovation underlie evolution of tropane alkaloids biosynthesis.</title>
        <authorList>
            <person name="Wang Y.-J."/>
            <person name="Tian T."/>
            <person name="Huang J.-P."/>
            <person name="Huang S.-X."/>
        </authorList>
    </citation>
    <scope>NUCLEOTIDE SEQUENCE [LARGE SCALE GENOMIC DNA]</scope>
    <source>
        <strain evidence="5">KIB-2018</strain>
        <tissue evidence="5">Leaf</tissue>
    </source>
</reference>
<feature type="compositionally biased region" description="Basic and acidic residues" evidence="3">
    <location>
        <begin position="255"/>
        <end position="276"/>
    </location>
</feature>
<feature type="region of interest" description="Disordered" evidence="3">
    <location>
        <begin position="547"/>
        <end position="584"/>
    </location>
</feature>
<feature type="compositionally biased region" description="Low complexity" evidence="3">
    <location>
        <begin position="62"/>
        <end position="77"/>
    </location>
</feature>
<sequence>MTSNMLAGERRWASARRGGMTVLGKVAVPKPINLPSQRLENRGLDPNVEIVPKGTHSWGTKSSSSASNAWSSSSLSANTDGGSGSPSHLSCRPSSGESGTRPSTAGSDRNHEPISNAWGSNSRPSSASGTLTSNQTSLSSLRPHSAETRPGSSQLSRFAEPLSDNSVAWGSTGTVHKLGMEPSKNDGFSLISGDFPTLGSEKETSGRNSDSQDYGSHVRPSSSSGGVTAGKERSENSVGDPSINGNVKSGTVASWRKEDPSYSEDGARTATEKWHADPQVYPNSNVPPQHYDAWHGPPVNNHPGGVWYRGPPGGPTFGPSVAPGGFPMDPFPYYHPQMPPAAIANQQPGPPPGAGPRGPRSKNGDMFRPHIHEPYVHPGMPIRPGFYPGPVPYEGYYGPPMGYCSASERDIPFMGMPRGPCAFNIYSGQGAPDHGNPHGRSSGFGPGGKSVVSQQGEPGHPQDAQGTYRVLLKQHDGWEGGDEQRWDDFVTSNASDPGRVEHLRNSSCGNGWRGDNKDEGMLTSRNAFSGEALEAVDNQGGMPLKVKASERVGNMKSSDDRPTRKLENADNSTSTFQGISASPKDPSLIQKIESLNAKARASDGIMEVKSTSSIEESKVVVCDVKSDCYSETSGMYTGFPDRGHPSGVINTASNEDHMTTPDRRLESVAASRTMTTRRSTNGTHNRVDFRGRGRFNAQETDGWWTKSESTDLPGVISSSDSRSACTVQRQGNAIAVGDPEKYGSYLQGKDRESLPPVLYTCDSQRAKMREAAMQRHKQREREEEERIREQKAKALAKLEELNRRTQAGEDIFPKLETLPVSAILDKKENVLASAQPTVVGSKSGESSSAVILSKNADEQGSDSSVAGVENPSSLSKVVLQGGSKIASMEPVLLEQSEPLQCAVVHSDSLFCNTTQVSDSVASKQKHAGYRQKLKVPNENNPTENLVSSSTTETLDHIGLTSIPPVSSEDIGKETSSNSEARLPVNPHVVESSTHNRKKNKSIRNRQRAEEALPTVTSPPVISRDTTALANVTQGGESKISEPLLDSRSLHSQTDSKDVLQSSEQRLPDEESRPQVNNQWKSQHSRRLPRNSQGNKLIEKFHSGDAVVWAPVRLQNKTELSDEVSQKAPVATVISAIKIDQQVQNIPRNKRAEMERYIPKPVAKEMAQQGSSHHSSIPPVSQVTADHNTGRPESGSFGAEGSQISDASVGKVGPPSESRNLEGRQSKSGKVHGSWRQRGVVEPNNSNQSRNAQKPIEHQAQKSDVFSVKEQSRYADEWNVDDGWNIPEEPNTEAVVPVTKQGMTARGKRQLYKGHKTAVHDYGSHEKKISSGDGEKIHVQHSATDFVQNISGSSKEHRPAGASHWQPKSQQSLVTNQRGSRPNSGQDVTEPVNPHKKEFNDREASGAYLVADNESAPEKGNMEEASNVEPQEMKRERKGGMHKRQPGSPAESSSPSNVDIRNEYRPSSGFRKTGNQNSRFGGEQESHGDWNGSGKDNKQYNMNRERQRHYEYQPVGPHNNTKAIEVEPPKDGSYNSGPRFRERGQSHPRRGGARQRVDGGYD</sequence>
<feature type="compositionally biased region" description="Polar residues" evidence="3">
    <location>
        <begin position="206"/>
        <end position="226"/>
    </location>
</feature>
<feature type="region of interest" description="Disordered" evidence="3">
    <location>
        <begin position="959"/>
        <end position="1091"/>
    </location>
</feature>
<feature type="compositionally biased region" description="Basic and acidic residues" evidence="3">
    <location>
        <begin position="1494"/>
        <end position="1510"/>
    </location>
</feature>
<keyword evidence="2" id="KW-0175">Coiled coil</keyword>
<evidence type="ECO:0000256" key="1">
    <source>
        <dbReference type="ARBA" id="ARBA00022553"/>
    </source>
</evidence>
<feature type="region of interest" description="Disordered" evidence="3">
    <location>
        <begin position="178"/>
        <end position="286"/>
    </location>
</feature>
<feature type="compositionally biased region" description="Basic and acidic residues" evidence="3">
    <location>
        <begin position="479"/>
        <end position="488"/>
    </location>
</feature>